<feature type="domain" description="Aldehyde dehydrogenase" evidence="1">
    <location>
        <begin position="41"/>
        <end position="91"/>
    </location>
</feature>
<dbReference type="SUPFAM" id="SSF53720">
    <property type="entry name" value="ALDH-like"/>
    <property type="match status" value="1"/>
</dbReference>
<dbReference type="Proteomes" id="UP000243459">
    <property type="component" value="Chromosome 7"/>
</dbReference>
<reference evidence="3" key="1">
    <citation type="journal article" date="2017" name="Nat. Commun.">
        <title>The asparagus genome sheds light on the origin and evolution of a young Y chromosome.</title>
        <authorList>
            <person name="Harkess A."/>
            <person name="Zhou J."/>
            <person name="Xu C."/>
            <person name="Bowers J.E."/>
            <person name="Van der Hulst R."/>
            <person name="Ayyampalayam S."/>
            <person name="Mercati F."/>
            <person name="Riccardi P."/>
            <person name="McKain M.R."/>
            <person name="Kakrana A."/>
            <person name="Tang H."/>
            <person name="Ray J."/>
            <person name="Groenendijk J."/>
            <person name="Arikit S."/>
            <person name="Mathioni S.M."/>
            <person name="Nakano M."/>
            <person name="Shan H."/>
            <person name="Telgmann-Rauber A."/>
            <person name="Kanno A."/>
            <person name="Yue Z."/>
            <person name="Chen H."/>
            <person name="Li W."/>
            <person name="Chen Y."/>
            <person name="Xu X."/>
            <person name="Zhang Y."/>
            <person name="Luo S."/>
            <person name="Chen H."/>
            <person name="Gao J."/>
            <person name="Mao Z."/>
            <person name="Pires J.C."/>
            <person name="Luo M."/>
            <person name="Kudrna D."/>
            <person name="Wing R.A."/>
            <person name="Meyers B.C."/>
            <person name="Yi K."/>
            <person name="Kong H."/>
            <person name="Lavrijsen P."/>
            <person name="Sunseri F."/>
            <person name="Falavigna A."/>
            <person name="Ye Y."/>
            <person name="Leebens-Mack J.H."/>
            <person name="Chen G."/>
        </authorList>
    </citation>
    <scope>NUCLEOTIDE SEQUENCE [LARGE SCALE GENOMIC DNA]</scope>
    <source>
        <strain evidence="3">cv. DH0086</strain>
    </source>
</reference>
<dbReference type="Gene3D" id="3.40.605.10">
    <property type="entry name" value="Aldehyde Dehydrogenase, Chain A, domain 1"/>
    <property type="match status" value="1"/>
</dbReference>
<gene>
    <name evidence="2" type="ORF">A4U43_C07F29660</name>
</gene>
<dbReference type="InterPro" id="IPR016162">
    <property type="entry name" value="Ald_DH_N"/>
</dbReference>
<protein>
    <recommendedName>
        <fullName evidence="1">Aldehyde dehydrogenase domain-containing protein</fullName>
    </recommendedName>
</protein>
<dbReference type="InterPro" id="IPR016161">
    <property type="entry name" value="Ald_DH/histidinol_DH"/>
</dbReference>
<keyword evidence="3" id="KW-1185">Reference proteome</keyword>
<dbReference type="Gramene" id="ONK64763">
    <property type="protein sequence ID" value="ONK64763"/>
    <property type="gene ID" value="A4U43_C07F29660"/>
</dbReference>
<dbReference type="Pfam" id="PF00171">
    <property type="entry name" value="Aldedh"/>
    <property type="match status" value="1"/>
</dbReference>
<dbReference type="EMBL" id="CM007387">
    <property type="protein sequence ID" value="ONK64763.1"/>
    <property type="molecule type" value="Genomic_DNA"/>
</dbReference>
<dbReference type="InterPro" id="IPR015590">
    <property type="entry name" value="Aldehyde_DH_dom"/>
</dbReference>
<evidence type="ECO:0000313" key="2">
    <source>
        <dbReference type="EMBL" id="ONK64763.1"/>
    </source>
</evidence>
<evidence type="ECO:0000313" key="3">
    <source>
        <dbReference type="Proteomes" id="UP000243459"/>
    </source>
</evidence>
<evidence type="ECO:0000259" key="1">
    <source>
        <dbReference type="Pfam" id="PF00171"/>
    </source>
</evidence>
<dbReference type="GO" id="GO:0016491">
    <property type="term" value="F:oxidoreductase activity"/>
    <property type="evidence" value="ECO:0007669"/>
    <property type="project" value="InterPro"/>
</dbReference>
<dbReference type="AlphaFoldDB" id="A0A5P1EG76"/>
<sequence length="93" mass="10119">MVSEAKRESFGKPKFTDENLMLACRYIYLVLFDNKIEAARMLLFKIIQAALAVVGAPDNLVHVITGFAETGQALVSSVDKIIFVGSPGVGKMN</sequence>
<accession>A0A5P1EG76</accession>
<name>A0A5P1EG76_ASPOF</name>
<organism evidence="2 3">
    <name type="scientific">Asparagus officinalis</name>
    <name type="common">Garden asparagus</name>
    <dbReference type="NCBI Taxonomy" id="4686"/>
    <lineage>
        <taxon>Eukaryota</taxon>
        <taxon>Viridiplantae</taxon>
        <taxon>Streptophyta</taxon>
        <taxon>Embryophyta</taxon>
        <taxon>Tracheophyta</taxon>
        <taxon>Spermatophyta</taxon>
        <taxon>Magnoliopsida</taxon>
        <taxon>Liliopsida</taxon>
        <taxon>Asparagales</taxon>
        <taxon>Asparagaceae</taxon>
        <taxon>Asparagoideae</taxon>
        <taxon>Asparagus</taxon>
    </lineage>
</organism>
<proteinExistence type="predicted"/>